<evidence type="ECO:0000313" key="2">
    <source>
        <dbReference type="EMBL" id="PLB50120.1"/>
    </source>
</evidence>
<organism evidence="2 3">
    <name type="scientific">Aspergillus steynii IBT 23096</name>
    <dbReference type="NCBI Taxonomy" id="1392250"/>
    <lineage>
        <taxon>Eukaryota</taxon>
        <taxon>Fungi</taxon>
        <taxon>Dikarya</taxon>
        <taxon>Ascomycota</taxon>
        <taxon>Pezizomycotina</taxon>
        <taxon>Eurotiomycetes</taxon>
        <taxon>Eurotiomycetidae</taxon>
        <taxon>Eurotiales</taxon>
        <taxon>Aspergillaceae</taxon>
        <taxon>Aspergillus</taxon>
        <taxon>Aspergillus subgen. Circumdati</taxon>
    </lineage>
</organism>
<dbReference type="VEuPathDB" id="FungiDB:P170DRAFT_424541"/>
<keyword evidence="1" id="KW-0175">Coiled coil</keyword>
<dbReference type="RefSeq" id="XP_024705422.1">
    <property type="nucleotide sequence ID" value="XM_024847581.1"/>
</dbReference>
<evidence type="ECO:0000256" key="1">
    <source>
        <dbReference type="SAM" id="Coils"/>
    </source>
</evidence>
<name>A0A2I2GB71_9EURO</name>
<reference evidence="2 3" key="1">
    <citation type="submission" date="2016-12" db="EMBL/GenBank/DDBJ databases">
        <title>The genomes of Aspergillus section Nigri reveals drivers in fungal speciation.</title>
        <authorList>
            <consortium name="DOE Joint Genome Institute"/>
            <person name="Vesth T.C."/>
            <person name="Nybo J."/>
            <person name="Theobald S."/>
            <person name="Brandl J."/>
            <person name="Frisvad J.C."/>
            <person name="Nielsen K.F."/>
            <person name="Lyhne E.K."/>
            <person name="Kogle M.E."/>
            <person name="Kuo A."/>
            <person name="Riley R."/>
            <person name="Clum A."/>
            <person name="Nolan M."/>
            <person name="Lipzen A."/>
            <person name="Salamov A."/>
            <person name="Henrissat B."/>
            <person name="Wiebenga A."/>
            <person name="De Vries R.P."/>
            <person name="Grigoriev I.V."/>
            <person name="Mortensen U.H."/>
            <person name="Andersen M.R."/>
            <person name="Baker S.E."/>
        </authorList>
    </citation>
    <scope>NUCLEOTIDE SEQUENCE [LARGE SCALE GENOMIC DNA]</scope>
    <source>
        <strain evidence="2 3">IBT 23096</strain>
    </source>
</reference>
<dbReference type="AlphaFoldDB" id="A0A2I2GB71"/>
<feature type="coiled-coil region" evidence="1">
    <location>
        <begin position="137"/>
        <end position="182"/>
    </location>
</feature>
<proteinExistence type="predicted"/>
<protein>
    <submittedName>
        <fullName evidence="2">Uncharacterized protein</fullName>
    </submittedName>
</protein>
<keyword evidence="3" id="KW-1185">Reference proteome</keyword>
<dbReference type="STRING" id="1392250.A0A2I2GB71"/>
<sequence length="328" mass="38088">MCFAMGTDDAMTPLKCFAIKRGAIQADRDTVPKRVKIVYMTSMEPNGECLVEMVKQRMHQAASEIRYREKHDVFTNDEGESFLQQYKQLTQHVHENLSSNHALRSHIVKLQDENLVLRDENCGTKDTDCRLKGTLAMSDAEHALEKEKHELEAKLNTLKKDKSALEADMQTLADQNSALKDEMTKCMAIQKRYLDTRERTFLTWIRKLWDEHDELRNARIRRLNREVIHSADIIADAAMVSERFEPEQSERTLFPWLYGLDPETVIQLSESRECPESLQELNRMASYLLNRDRKRLTDDDDKKRKGIVANIKARDYDGAEGFARGHIE</sequence>
<accession>A0A2I2GB71</accession>
<evidence type="ECO:0000313" key="3">
    <source>
        <dbReference type="Proteomes" id="UP000234275"/>
    </source>
</evidence>
<dbReference type="GeneID" id="36555280"/>
<dbReference type="EMBL" id="MSFO01000003">
    <property type="protein sequence ID" value="PLB50120.1"/>
    <property type="molecule type" value="Genomic_DNA"/>
</dbReference>
<comment type="caution">
    <text evidence="2">The sequence shown here is derived from an EMBL/GenBank/DDBJ whole genome shotgun (WGS) entry which is preliminary data.</text>
</comment>
<gene>
    <name evidence="2" type="ORF">P170DRAFT_424541</name>
</gene>
<dbReference type="Proteomes" id="UP000234275">
    <property type="component" value="Unassembled WGS sequence"/>
</dbReference>